<dbReference type="EMBL" id="VXAQ01003071">
    <property type="protein sequence ID" value="NXL68207.1"/>
    <property type="molecule type" value="Genomic_DNA"/>
</dbReference>
<evidence type="ECO:0000313" key="3">
    <source>
        <dbReference type="EMBL" id="NXL68207.1"/>
    </source>
</evidence>
<sequence>SPPGSPPSLRLRVLSCCLALAQATCSWLWGRAQRYLAAWVLPHFLLITQGDLPLLKMETDELVLLLRETFPEPGDTPAPPLPPAPLPHREHRLCQHIRATAASIQLLSGEAPELFSAGCKRVSAQIFEQTMPLGKPWRVGHRSDLPACPSPYAVAAVQSVLGPVLRSLQLLPHDAQTPTLARAITAFLEAWLGHVLARRVTFR</sequence>
<dbReference type="Pfam" id="PF14923">
    <property type="entry name" value="CCDC142"/>
    <property type="match status" value="1"/>
</dbReference>
<gene>
    <name evidence="3" type="primary">Ccdc142</name>
    <name evidence="3" type="ORF">CHOACU_R15393</name>
</gene>
<feature type="chain" id="PRO_5029514294" evidence="1">
    <location>
        <begin position="24"/>
        <end position="203"/>
    </location>
</feature>
<dbReference type="InterPro" id="IPR026700">
    <property type="entry name" value="CCDC142"/>
</dbReference>
<feature type="signal peptide" evidence="1">
    <location>
        <begin position="1"/>
        <end position="23"/>
    </location>
</feature>
<feature type="domain" description="Coiled-coil protein 142 C-terminal" evidence="2">
    <location>
        <begin position="9"/>
        <end position="202"/>
    </location>
</feature>
<evidence type="ECO:0000256" key="1">
    <source>
        <dbReference type="SAM" id="SignalP"/>
    </source>
</evidence>
<organism evidence="3 4">
    <name type="scientific">Chordeiles acutipennis</name>
    <name type="common">Lesser nighthawk</name>
    <name type="synonym">Caprimulgus acutipennis</name>
    <dbReference type="NCBI Taxonomy" id="118183"/>
    <lineage>
        <taxon>Eukaryota</taxon>
        <taxon>Metazoa</taxon>
        <taxon>Chordata</taxon>
        <taxon>Craniata</taxon>
        <taxon>Vertebrata</taxon>
        <taxon>Euteleostomi</taxon>
        <taxon>Archelosauria</taxon>
        <taxon>Archosauria</taxon>
        <taxon>Dinosauria</taxon>
        <taxon>Saurischia</taxon>
        <taxon>Theropoda</taxon>
        <taxon>Coelurosauria</taxon>
        <taxon>Aves</taxon>
        <taxon>Neognathae</taxon>
        <taxon>Neoaves</taxon>
        <taxon>Strisores</taxon>
        <taxon>Caprimulgiformes</taxon>
        <taxon>Caprimulgidae</taxon>
        <taxon>Chordeilinae</taxon>
        <taxon>Chordeiles</taxon>
    </lineage>
</organism>
<evidence type="ECO:0000313" key="4">
    <source>
        <dbReference type="Proteomes" id="UP000568556"/>
    </source>
</evidence>
<reference evidence="3 4" key="1">
    <citation type="submission" date="2019-09" db="EMBL/GenBank/DDBJ databases">
        <title>Bird 10,000 Genomes (B10K) Project - Family phase.</title>
        <authorList>
            <person name="Zhang G."/>
        </authorList>
    </citation>
    <scope>NUCLEOTIDE SEQUENCE [LARGE SCALE GENOMIC DNA]</scope>
    <source>
        <strain evidence="3">B10K-DU-008-62</strain>
        <tissue evidence="3">Mixed tissue sample</tissue>
    </source>
</reference>
<feature type="non-terminal residue" evidence="3">
    <location>
        <position position="203"/>
    </location>
</feature>
<dbReference type="AlphaFoldDB" id="A0A7L0UMH6"/>
<protein>
    <submittedName>
        <fullName evidence="3">CC142 protein</fullName>
    </submittedName>
</protein>
<name>A0A7L0UMH6_CHOAC</name>
<keyword evidence="1" id="KW-0732">Signal</keyword>
<dbReference type="OrthoDB" id="6579237at2759"/>
<dbReference type="PANTHER" id="PTHR21436:SF2">
    <property type="entry name" value="COILED-COIL DOMAIN-CONTAINING PROTEIN 142"/>
    <property type="match status" value="1"/>
</dbReference>
<evidence type="ECO:0000259" key="2">
    <source>
        <dbReference type="Pfam" id="PF14923"/>
    </source>
</evidence>
<dbReference type="PANTHER" id="PTHR21436">
    <property type="entry name" value="COILED-COIL DOMAIN-CONTAINING PROTEIN 142"/>
    <property type="match status" value="1"/>
</dbReference>
<comment type="caution">
    <text evidence="3">The sequence shown here is derived from an EMBL/GenBank/DDBJ whole genome shotgun (WGS) entry which is preliminary data.</text>
</comment>
<keyword evidence="4" id="KW-1185">Reference proteome</keyword>
<feature type="non-terminal residue" evidence="3">
    <location>
        <position position="1"/>
    </location>
</feature>
<dbReference type="InterPro" id="IPR055350">
    <property type="entry name" value="CCDC142_C"/>
</dbReference>
<dbReference type="Proteomes" id="UP000568556">
    <property type="component" value="Unassembled WGS sequence"/>
</dbReference>
<accession>A0A7L0UMH6</accession>
<proteinExistence type="predicted"/>